<evidence type="ECO:0000313" key="2">
    <source>
        <dbReference type="EMBL" id="MFD1393639.1"/>
    </source>
</evidence>
<feature type="transmembrane region" description="Helical" evidence="1">
    <location>
        <begin position="439"/>
        <end position="459"/>
    </location>
</feature>
<feature type="transmembrane region" description="Helical" evidence="1">
    <location>
        <begin position="227"/>
        <end position="247"/>
    </location>
</feature>
<keyword evidence="1" id="KW-0812">Transmembrane</keyword>
<feature type="transmembrane region" description="Helical" evidence="1">
    <location>
        <begin position="158"/>
        <end position="176"/>
    </location>
</feature>
<sequence>MRAWRWFHKHPLLLAAAVPALIMAGYFIAARVWPFGNNSVMTVDMGQQYIDFYSYYRTTWFGHPGQFFFAFSKDLGGDALGTWAYYLMSPFNLLLLLFPQGALDLAITVMTLAKYAAAGLTMGLYIKRHGGSLPWIVGFGTAFSLSGWMLANQLNLMWLDAAVFLPLIALGVDTLITRRRPWPFLGWLTVAIISNYYMGYMIVLFIIGYFGLRLVEARLPWRQTLRACGRFAGAGLLAGGLSAWLLLPTLFQLGQSKGTYTETHIRWLHFETTPLKQLGKFFAGAFSYGQMPTGQANIFVGSVALIGFVLYFFTRAIPWREKLYALGYSGFLALSISWAPLDLLWHGMQYPVWYPYRFSFVICFWLLVLAWRALALRPNGITAPQLIVALIVFAGVDAAVLLNRAQYAYLTPSALWLTIGLDVLALVGLALLSDRQPAILLGVCFLMVVDAGSNAVLTLNQLSYITHSDYHTYTEALRGGITAAQRQVGLNDRIGKTTLRSKNDAMQVNYLGTDHFTSMMEPATPRFFGALGQSAGDGFVAYTAGTVITDALLDLKGFITPRLDASPTIFLPQVSARPDLFDYDQKSQTSTFTVYENPYALGLGFVAADQILTTKLMAGAPALNQERIMAGLTGAKTPPLLFTTAALSPMTVKGGNVSMSNVTKKPLAKTTTVTYTFTARTTDPYYLQIGANFTDNLVSLTQNGRSVPIYDTFRDRELLNVTPSAPGKKQTLIFTLNKDAADFGDVRLLTLDMSQTTVLLNRLKAGSWHLVQRGDRSLQATATASQDHQVLMTSLPVAPGWHVKVDGHPAKVHKVLGELMALRLSKGTHTIELTYTPPYFWAGIVVSLLALLLTGVWFRFPPRGKPIAPGRLRSRR</sequence>
<dbReference type="Pfam" id="PF09586">
    <property type="entry name" value="YfhO"/>
    <property type="match status" value="1"/>
</dbReference>
<feature type="transmembrane region" description="Helical" evidence="1">
    <location>
        <begin position="296"/>
        <end position="314"/>
    </location>
</feature>
<evidence type="ECO:0000313" key="3">
    <source>
        <dbReference type="Proteomes" id="UP001597249"/>
    </source>
</evidence>
<dbReference type="EMBL" id="JBHTMO010000026">
    <property type="protein sequence ID" value="MFD1393639.1"/>
    <property type="molecule type" value="Genomic_DNA"/>
</dbReference>
<reference evidence="3" key="1">
    <citation type="journal article" date="2019" name="Int. J. Syst. Evol. Microbiol.">
        <title>The Global Catalogue of Microorganisms (GCM) 10K type strain sequencing project: providing services to taxonomists for standard genome sequencing and annotation.</title>
        <authorList>
            <consortium name="The Broad Institute Genomics Platform"/>
            <consortium name="The Broad Institute Genome Sequencing Center for Infectious Disease"/>
            <person name="Wu L."/>
            <person name="Ma J."/>
        </authorList>
    </citation>
    <scope>NUCLEOTIDE SEQUENCE [LARGE SCALE GENOMIC DNA]</scope>
    <source>
        <strain evidence="3">CCM 8911</strain>
    </source>
</reference>
<feature type="transmembrane region" description="Helical" evidence="1">
    <location>
        <begin position="105"/>
        <end position="126"/>
    </location>
</feature>
<dbReference type="PANTHER" id="PTHR38454:SF1">
    <property type="entry name" value="INTEGRAL MEMBRANE PROTEIN"/>
    <property type="match status" value="1"/>
</dbReference>
<evidence type="ECO:0000256" key="1">
    <source>
        <dbReference type="SAM" id="Phobius"/>
    </source>
</evidence>
<proteinExistence type="predicted"/>
<keyword evidence="1" id="KW-1133">Transmembrane helix</keyword>
<dbReference type="RefSeq" id="WP_125585549.1">
    <property type="nucleotide sequence ID" value="NZ_JBHTMO010000026.1"/>
</dbReference>
<feature type="transmembrane region" description="Helical" evidence="1">
    <location>
        <begin position="196"/>
        <end position="215"/>
    </location>
</feature>
<protein>
    <submittedName>
        <fullName evidence="2">YfhO family protein</fullName>
    </submittedName>
</protein>
<feature type="transmembrane region" description="Helical" evidence="1">
    <location>
        <begin position="132"/>
        <end position="151"/>
    </location>
</feature>
<organism evidence="2 3">
    <name type="scientific">Lacticaseibacillus jixianensis</name>
    <dbReference type="NCBI Taxonomy" id="2486012"/>
    <lineage>
        <taxon>Bacteria</taxon>
        <taxon>Bacillati</taxon>
        <taxon>Bacillota</taxon>
        <taxon>Bacilli</taxon>
        <taxon>Lactobacillales</taxon>
        <taxon>Lactobacillaceae</taxon>
        <taxon>Lacticaseibacillus</taxon>
    </lineage>
</organism>
<gene>
    <name evidence="2" type="ORF">ACFQ3L_08695</name>
</gene>
<accession>A0ABW4BA38</accession>
<name>A0ABW4BA38_9LACO</name>
<feature type="transmembrane region" description="Helical" evidence="1">
    <location>
        <begin position="12"/>
        <end position="33"/>
    </location>
</feature>
<keyword evidence="1" id="KW-0472">Membrane</keyword>
<dbReference type="PANTHER" id="PTHR38454">
    <property type="entry name" value="INTEGRAL MEMBRANE PROTEIN-RELATED"/>
    <property type="match status" value="1"/>
</dbReference>
<dbReference type="Proteomes" id="UP001597249">
    <property type="component" value="Unassembled WGS sequence"/>
</dbReference>
<comment type="caution">
    <text evidence="2">The sequence shown here is derived from an EMBL/GenBank/DDBJ whole genome shotgun (WGS) entry which is preliminary data.</text>
</comment>
<feature type="transmembrane region" description="Helical" evidence="1">
    <location>
        <begin position="353"/>
        <end position="374"/>
    </location>
</feature>
<feature type="transmembrane region" description="Helical" evidence="1">
    <location>
        <begin position="323"/>
        <end position="341"/>
    </location>
</feature>
<feature type="transmembrane region" description="Helical" evidence="1">
    <location>
        <begin position="414"/>
        <end position="432"/>
    </location>
</feature>
<keyword evidence="3" id="KW-1185">Reference proteome</keyword>
<feature type="transmembrane region" description="Helical" evidence="1">
    <location>
        <begin position="80"/>
        <end position="98"/>
    </location>
</feature>
<feature type="transmembrane region" description="Helical" evidence="1">
    <location>
        <begin position="839"/>
        <end position="858"/>
    </location>
</feature>
<dbReference type="InterPro" id="IPR018580">
    <property type="entry name" value="Uncharacterised_YfhO"/>
</dbReference>
<feature type="transmembrane region" description="Helical" evidence="1">
    <location>
        <begin position="386"/>
        <end position="402"/>
    </location>
</feature>